<feature type="transmembrane region" description="Helical" evidence="1">
    <location>
        <begin position="211"/>
        <end position="234"/>
    </location>
</feature>
<proteinExistence type="predicted"/>
<dbReference type="Proteomes" id="UP000480929">
    <property type="component" value="Unassembled WGS sequence"/>
</dbReference>
<evidence type="ECO:0000313" key="2">
    <source>
        <dbReference type="EMBL" id="MSA89386.1"/>
    </source>
</evidence>
<dbReference type="EMBL" id="WKPI01000011">
    <property type="protein sequence ID" value="MSC33064.1"/>
    <property type="molecule type" value="Genomic_DNA"/>
</dbReference>
<keyword evidence="1" id="KW-0812">Transmembrane</keyword>
<evidence type="ECO:0000256" key="1">
    <source>
        <dbReference type="SAM" id="Phobius"/>
    </source>
</evidence>
<keyword evidence="1" id="KW-1133">Transmembrane helix</keyword>
<feature type="transmembrane region" description="Helical" evidence="1">
    <location>
        <begin position="147"/>
        <end position="166"/>
    </location>
</feature>
<evidence type="ECO:0000313" key="5">
    <source>
        <dbReference type="Proteomes" id="UP000480929"/>
    </source>
</evidence>
<feature type="transmembrane region" description="Helical" evidence="1">
    <location>
        <begin position="58"/>
        <end position="82"/>
    </location>
</feature>
<keyword evidence="5" id="KW-1185">Reference proteome</keyword>
<accession>A0A6N7S7V0</accession>
<protein>
    <recommendedName>
        <fullName evidence="6">MFS transporter</fullName>
    </recommendedName>
</protein>
<sequence length="243" mass="26998">MITGQLLKIGNVRFCYQIMSLFALAAWSIGFFVLGNIKVTHPASKNTSHLQSNLNPAILLLMLAMGLASPMITIFPSLLTTLLQNQGMNASDSALWLSSYTLLCGFMTLLAGRLFDKVPLQKLILLMIAAYLSGLFFTQLWTARSLVFYLFLMLLSYGFAMPITSLSNQLPQLLFQKQALAVHSRFIAMTYLGSIFILPLLTRFYQTQGISSFLILLASLSILVCILFLTAVFMQRKKSGGQL</sequence>
<gene>
    <name evidence="3" type="ORF">GKD88_08010</name>
    <name evidence="2" type="ORF">GKE08_08605</name>
</gene>
<comment type="caution">
    <text evidence="2">The sequence shown here is derived from an EMBL/GenBank/DDBJ whole genome shotgun (WGS) entry which is preliminary data.</text>
</comment>
<dbReference type="Proteomes" id="UP000433575">
    <property type="component" value="Unassembled WGS sequence"/>
</dbReference>
<feature type="transmembrane region" description="Helical" evidence="1">
    <location>
        <begin position="186"/>
        <end position="205"/>
    </location>
</feature>
<dbReference type="AlphaFoldDB" id="A0A6N7S7V0"/>
<evidence type="ECO:0000313" key="4">
    <source>
        <dbReference type="Proteomes" id="UP000433575"/>
    </source>
</evidence>
<evidence type="ECO:0008006" key="6">
    <source>
        <dbReference type="Google" id="ProtNLM"/>
    </source>
</evidence>
<reference evidence="4 5" key="1">
    <citation type="journal article" date="2019" name="Nat. Med.">
        <title>A library of human gut bacterial isolates paired with longitudinal multiomics data enables mechanistic microbiome research.</title>
        <authorList>
            <person name="Poyet M."/>
            <person name="Groussin M."/>
            <person name="Gibbons S.M."/>
            <person name="Avila-Pacheco J."/>
            <person name="Jiang X."/>
            <person name="Kearney S.M."/>
            <person name="Perrotta A.R."/>
            <person name="Berdy B."/>
            <person name="Zhao S."/>
            <person name="Lieberman T.D."/>
            <person name="Swanson P.K."/>
            <person name="Smith M."/>
            <person name="Roesemann S."/>
            <person name="Alexander J.E."/>
            <person name="Rich S.A."/>
            <person name="Livny J."/>
            <person name="Vlamakis H."/>
            <person name="Clish C."/>
            <person name="Bullock K."/>
            <person name="Deik A."/>
            <person name="Scott J."/>
            <person name="Pierce K.A."/>
            <person name="Xavier R.J."/>
            <person name="Alm E.J."/>
        </authorList>
    </citation>
    <scope>NUCLEOTIDE SEQUENCE [LARGE SCALE GENOMIC DNA]</scope>
    <source>
        <strain evidence="2 4">BIOML-A4</strain>
        <strain evidence="3 5">BIOML-A5</strain>
    </source>
</reference>
<name>A0A6N7S7V0_9FIRM</name>
<dbReference type="RefSeq" id="WP_154238677.1">
    <property type="nucleotide sequence ID" value="NZ_WKPI01000011.1"/>
</dbReference>
<feature type="transmembrane region" description="Helical" evidence="1">
    <location>
        <begin position="123"/>
        <end position="141"/>
    </location>
</feature>
<feature type="transmembrane region" description="Helical" evidence="1">
    <location>
        <begin position="94"/>
        <end position="111"/>
    </location>
</feature>
<dbReference type="SUPFAM" id="SSF103473">
    <property type="entry name" value="MFS general substrate transporter"/>
    <property type="match status" value="1"/>
</dbReference>
<keyword evidence="1" id="KW-0472">Membrane</keyword>
<dbReference type="InterPro" id="IPR036259">
    <property type="entry name" value="MFS_trans_sf"/>
</dbReference>
<feature type="transmembrane region" description="Helical" evidence="1">
    <location>
        <begin position="16"/>
        <end position="37"/>
    </location>
</feature>
<organism evidence="2 4">
    <name type="scientific">Holdemania massiliensis</name>
    <dbReference type="NCBI Taxonomy" id="1468449"/>
    <lineage>
        <taxon>Bacteria</taxon>
        <taxon>Bacillati</taxon>
        <taxon>Bacillota</taxon>
        <taxon>Erysipelotrichia</taxon>
        <taxon>Erysipelotrichales</taxon>
        <taxon>Erysipelotrichaceae</taxon>
        <taxon>Holdemania</taxon>
    </lineage>
</organism>
<dbReference type="EMBL" id="WKPJ01000010">
    <property type="protein sequence ID" value="MSA89386.1"/>
    <property type="molecule type" value="Genomic_DNA"/>
</dbReference>
<dbReference type="Gene3D" id="1.20.1250.20">
    <property type="entry name" value="MFS general substrate transporter like domains"/>
    <property type="match status" value="1"/>
</dbReference>
<evidence type="ECO:0000313" key="3">
    <source>
        <dbReference type="EMBL" id="MSC33064.1"/>
    </source>
</evidence>